<accession>A0A1H0FRL7</accession>
<name>A0A1H0FRL7_9HYPH</name>
<reference evidence="1 2" key="1">
    <citation type="submission" date="2016-10" db="EMBL/GenBank/DDBJ databases">
        <authorList>
            <person name="de Groot N.N."/>
        </authorList>
    </citation>
    <scope>NUCLEOTIDE SEQUENCE [LARGE SCALE GENOMIC DNA]</scope>
    <source>
        <strain evidence="2">L7-484,KACC 16230,DSM 25025</strain>
    </source>
</reference>
<proteinExistence type="predicted"/>
<organism evidence="1 2">
    <name type="scientific">Aureimonas jatrophae</name>
    <dbReference type="NCBI Taxonomy" id="1166073"/>
    <lineage>
        <taxon>Bacteria</taxon>
        <taxon>Pseudomonadati</taxon>
        <taxon>Pseudomonadota</taxon>
        <taxon>Alphaproteobacteria</taxon>
        <taxon>Hyphomicrobiales</taxon>
        <taxon>Aurantimonadaceae</taxon>
        <taxon>Aureimonas</taxon>
    </lineage>
</organism>
<dbReference type="STRING" id="1166073.SAMN05192530_102638"/>
<gene>
    <name evidence="1" type="ORF">SAMN05192530_102638</name>
</gene>
<dbReference type="Proteomes" id="UP000198793">
    <property type="component" value="Unassembled WGS sequence"/>
</dbReference>
<dbReference type="AlphaFoldDB" id="A0A1H0FRL7"/>
<keyword evidence="2" id="KW-1185">Reference proteome</keyword>
<dbReference type="RefSeq" id="WP_244519524.1">
    <property type="nucleotide sequence ID" value="NZ_FNIT01000002.1"/>
</dbReference>
<protein>
    <recommendedName>
        <fullName evidence="3">DUF2332 domain-containing protein</fullName>
    </recommendedName>
</protein>
<evidence type="ECO:0000313" key="2">
    <source>
        <dbReference type="Proteomes" id="UP000198793"/>
    </source>
</evidence>
<dbReference type="Pfam" id="PF10094">
    <property type="entry name" value="DUF2332"/>
    <property type="match status" value="1"/>
</dbReference>
<evidence type="ECO:0008006" key="3">
    <source>
        <dbReference type="Google" id="ProtNLM"/>
    </source>
</evidence>
<sequence>MMVGADRSELSSRYQRFAVREASGRSPLYEHLAMGVAMDETVLSLIAGMPTSKQQPNLLFAAYRHVLGVPSNYAEFRKGLLDRSDAVRSVMLERSTQTNEPGRCAVLLPILASLPQPLALLEVGASAGLCLFPDRYGYDYPSRSLRPAEHTKPYPVFPCAAGETIEVPKALPQIVWRAGLDLNPLDAADPDEAAWLETLVWPEQIERRNRLRLALDIVAAEEPKLVQGDLLGPEFEALCRQAPQDATLVVFHTAVLAYVTADEDRRTFADRASTLSDIWICNEAPGVMPHLGFTAADAPTQGAFLLSVNGQPTAWTDPHGSSIVSA</sequence>
<dbReference type="EMBL" id="FNIT01000002">
    <property type="protein sequence ID" value="SDN97191.1"/>
    <property type="molecule type" value="Genomic_DNA"/>
</dbReference>
<dbReference type="InterPro" id="IPR011200">
    <property type="entry name" value="UCP012608"/>
</dbReference>
<evidence type="ECO:0000313" key="1">
    <source>
        <dbReference type="EMBL" id="SDN97191.1"/>
    </source>
</evidence>